<dbReference type="Pfam" id="PF05699">
    <property type="entry name" value="Dimer_Tnp_hAT"/>
    <property type="match status" value="1"/>
</dbReference>
<dbReference type="AlphaFoldDB" id="A0A369J9F5"/>
<keyword evidence="3" id="KW-1185">Reference proteome</keyword>
<accession>A0A369J9F5</accession>
<dbReference type="InterPro" id="IPR012337">
    <property type="entry name" value="RNaseH-like_sf"/>
</dbReference>
<dbReference type="InterPro" id="IPR008906">
    <property type="entry name" value="HATC_C_dom"/>
</dbReference>
<evidence type="ECO:0000313" key="3">
    <source>
        <dbReference type="Proteomes" id="UP000076154"/>
    </source>
</evidence>
<sequence>MSWIHEHWEHDWVTHVESIIKDTIKEYHECLKISEPERSKPKKTSVGWLNLGLALEFMEDDNMSWGASNSGGPMTVDQEFRDYGGHLSKLDTDIVKFWEVHREEYLTVYAILLNFMAIKASAIPCKRAFSSSAEMDRLHRNRIHPALMEALQMLKFAYRNVPSPDLLADMMDPSIQENLHEDALDAILQLSAEPGEDEVFENDEFEKWIMV</sequence>
<organism evidence="2 3">
    <name type="scientific">Hypsizygus marmoreus</name>
    <name type="common">White beech mushroom</name>
    <name type="synonym">Agaricus marmoreus</name>
    <dbReference type="NCBI Taxonomy" id="39966"/>
    <lineage>
        <taxon>Eukaryota</taxon>
        <taxon>Fungi</taxon>
        <taxon>Dikarya</taxon>
        <taxon>Basidiomycota</taxon>
        <taxon>Agaricomycotina</taxon>
        <taxon>Agaricomycetes</taxon>
        <taxon>Agaricomycetidae</taxon>
        <taxon>Agaricales</taxon>
        <taxon>Tricholomatineae</taxon>
        <taxon>Lyophyllaceae</taxon>
        <taxon>Hypsizygus</taxon>
    </lineage>
</organism>
<dbReference type="GO" id="GO:0046983">
    <property type="term" value="F:protein dimerization activity"/>
    <property type="evidence" value="ECO:0007669"/>
    <property type="project" value="InterPro"/>
</dbReference>
<dbReference type="Proteomes" id="UP000076154">
    <property type="component" value="Unassembled WGS sequence"/>
</dbReference>
<proteinExistence type="predicted"/>
<protein>
    <recommendedName>
        <fullName evidence="1">HAT C-terminal dimerisation domain-containing protein</fullName>
    </recommendedName>
</protein>
<evidence type="ECO:0000313" key="2">
    <source>
        <dbReference type="EMBL" id="RDB18681.1"/>
    </source>
</evidence>
<evidence type="ECO:0000259" key="1">
    <source>
        <dbReference type="Pfam" id="PF05699"/>
    </source>
</evidence>
<dbReference type="SUPFAM" id="SSF53098">
    <property type="entry name" value="Ribonuclease H-like"/>
    <property type="match status" value="1"/>
</dbReference>
<comment type="caution">
    <text evidence="2">The sequence shown here is derived from an EMBL/GenBank/DDBJ whole genome shotgun (WGS) entry which is preliminary data.</text>
</comment>
<gene>
    <name evidence="2" type="ORF">Hypma_014779</name>
</gene>
<dbReference type="OrthoDB" id="3262464at2759"/>
<dbReference type="InParanoid" id="A0A369J9F5"/>
<reference evidence="2" key="1">
    <citation type="submission" date="2018-04" db="EMBL/GenBank/DDBJ databases">
        <title>Whole genome sequencing of Hypsizygus marmoreus.</title>
        <authorList>
            <person name="Choi I.-G."/>
            <person name="Min B."/>
            <person name="Kim J.-G."/>
            <person name="Kim S."/>
            <person name="Oh Y.-L."/>
            <person name="Kong W.-S."/>
            <person name="Park H."/>
            <person name="Jeong J."/>
            <person name="Song E.-S."/>
        </authorList>
    </citation>
    <scope>NUCLEOTIDE SEQUENCE [LARGE SCALE GENOMIC DNA]</scope>
    <source>
        <strain evidence="2">51987-8</strain>
    </source>
</reference>
<feature type="domain" description="HAT C-terminal dimerisation" evidence="1">
    <location>
        <begin position="91"/>
        <end position="155"/>
    </location>
</feature>
<name>A0A369J9F5_HYPMA</name>
<dbReference type="EMBL" id="LUEZ02000090">
    <property type="protein sequence ID" value="RDB18681.1"/>
    <property type="molecule type" value="Genomic_DNA"/>
</dbReference>